<keyword evidence="3" id="KW-1185">Reference proteome</keyword>
<name>A0ABU9D6X8_9PROT</name>
<dbReference type="RefSeq" id="WP_341370361.1">
    <property type="nucleotide sequence ID" value="NZ_JBBPCO010000004.1"/>
</dbReference>
<dbReference type="Proteomes" id="UP001446205">
    <property type="component" value="Unassembled WGS sequence"/>
</dbReference>
<feature type="region of interest" description="Disordered" evidence="1">
    <location>
        <begin position="106"/>
        <end position="136"/>
    </location>
</feature>
<organism evidence="2 3">
    <name type="scientific">Thermithiobacillus plumbiphilus</name>
    <dbReference type="NCBI Taxonomy" id="1729899"/>
    <lineage>
        <taxon>Bacteria</taxon>
        <taxon>Pseudomonadati</taxon>
        <taxon>Pseudomonadota</taxon>
        <taxon>Acidithiobacillia</taxon>
        <taxon>Acidithiobacillales</taxon>
        <taxon>Thermithiobacillaceae</taxon>
        <taxon>Thermithiobacillus</taxon>
    </lineage>
</organism>
<evidence type="ECO:0000313" key="2">
    <source>
        <dbReference type="EMBL" id="MEK8089303.1"/>
    </source>
</evidence>
<sequence>MSSSFDLSGTLPDIVNYALSLDISGKLPIIDAHGNVGWLLFADRRLRNVWLGDHSGEAALQALATGSQINCSFDAKPGESSGPLCLDYEGLQQVLAKLENSGKLESAASLEREQPAPPARPQRNLPESSTRFPQVPTDLFPNDKDVLLFGVIMGARAQVHASNLPEGRVQNPAALLKQILRFAVNTQEMAGFLPAPDSSETSHKLIMEIPGYLLGVSQEKDMPWTLFVVCRKPEYLGHTFLLARLDALHQHVHVNPEDRS</sequence>
<gene>
    <name evidence="2" type="ORF">WOB96_05935</name>
</gene>
<proteinExistence type="predicted"/>
<evidence type="ECO:0000256" key="1">
    <source>
        <dbReference type="SAM" id="MobiDB-lite"/>
    </source>
</evidence>
<evidence type="ECO:0008006" key="4">
    <source>
        <dbReference type="Google" id="ProtNLM"/>
    </source>
</evidence>
<evidence type="ECO:0000313" key="3">
    <source>
        <dbReference type="Proteomes" id="UP001446205"/>
    </source>
</evidence>
<protein>
    <recommendedName>
        <fullName evidence="4">Roadblock/LAMTOR2 domain-containing protein</fullName>
    </recommendedName>
</protein>
<accession>A0ABU9D6X8</accession>
<dbReference type="EMBL" id="JBBPCO010000004">
    <property type="protein sequence ID" value="MEK8089303.1"/>
    <property type="molecule type" value="Genomic_DNA"/>
</dbReference>
<comment type="caution">
    <text evidence="2">The sequence shown here is derived from an EMBL/GenBank/DDBJ whole genome shotgun (WGS) entry which is preliminary data.</text>
</comment>
<reference evidence="2 3" key="1">
    <citation type="submission" date="2024-04" db="EMBL/GenBank/DDBJ databases">
        <authorList>
            <person name="Abashina T."/>
            <person name="Shaikin A."/>
        </authorList>
    </citation>
    <scope>NUCLEOTIDE SEQUENCE [LARGE SCALE GENOMIC DNA]</scope>
    <source>
        <strain evidence="2 3">AAFK</strain>
    </source>
</reference>